<proteinExistence type="predicted"/>
<comment type="caution">
    <text evidence="3">The sequence shown here is derived from an EMBL/GenBank/DDBJ whole genome shotgun (WGS) entry which is preliminary data.</text>
</comment>
<evidence type="ECO:0000313" key="3">
    <source>
        <dbReference type="EMBL" id="TWT83183.1"/>
    </source>
</evidence>
<feature type="chain" id="PRO_5022671944" description="Lipoprotein" evidence="2">
    <location>
        <begin position="18"/>
        <end position="65"/>
    </location>
</feature>
<dbReference type="AlphaFoldDB" id="A0A5C5Z9G6"/>
<dbReference type="PROSITE" id="PS51257">
    <property type="entry name" value="PROKAR_LIPOPROTEIN"/>
    <property type="match status" value="1"/>
</dbReference>
<evidence type="ECO:0000313" key="4">
    <source>
        <dbReference type="Proteomes" id="UP000315010"/>
    </source>
</evidence>
<feature type="compositionally biased region" description="Acidic residues" evidence="1">
    <location>
        <begin position="46"/>
        <end position="56"/>
    </location>
</feature>
<reference evidence="3 4" key="1">
    <citation type="submission" date="2019-02" db="EMBL/GenBank/DDBJ databases">
        <title>Deep-cultivation of Planctomycetes and their phenomic and genomic characterization uncovers novel biology.</title>
        <authorList>
            <person name="Wiegand S."/>
            <person name="Jogler M."/>
            <person name="Boedeker C."/>
            <person name="Pinto D."/>
            <person name="Vollmers J."/>
            <person name="Rivas-Marin E."/>
            <person name="Kohn T."/>
            <person name="Peeters S.H."/>
            <person name="Heuer A."/>
            <person name="Rast P."/>
            <person name="Oberbeckmann S."/>
            <person name="Bunk B."/>
            <person name="Jeske O."/>
            <person name="Meyerdierks A."/>
            <person name="Storesund J.E."/>
            <person name="Kallscheuer N."/>
            <person name="Luecker S."/>
            <person name="Lage O.M."/>
            <person name="Pohl T."/>
            <person name="Merkel B.J."/>
            <person name="Hornburger P."/>
            <person name="Mueller R.-W."/>
            <person name="Bruemmer F."/>
            <person name="Labrenz M."/>
            <person name="Spormann A.M."/>
            <person name="Op Den Camp H."/>
            <person name="Overmann J."/>
            <person name="Amann R."/>
            <person name="Jetten M.S.M."/>
            <person name="Mascher T."/>
            <person name="Medema M.H."/>
            <person name="Devos D.P."/>
            <person name="Kaster A.-K."/>
            <person name="Ovreas L."/>
            <person name="Rohde M."/>
            <person name="Galperin M.Y."/>
            <person name="Jogler C."/>
        </authorList>
    </citation>
    <scope>NUCLEOTIDE SEQUENCE [LARGE SCALE GENOMIC DNA]</scope>
    <source>
        <strain evidence="3 4">CA13</strain>
    </source>
</reference>
<keyword evidence="2" id="KW-0732">Signal</keyword>
<feature type="signal peptide" evidence="2">
    <location>
        <begin position="1"/>
        <end position="17"/>
    </location>
</feature>
<dbReference type="EMBL" id="SJPJ01000001">
    <property type="protein sequence ID" value="TWT83183.1"/>
    <property type="molecule type" value="Genomic_DNA"/>
</dbReference>
<evidence type="ECO:0008006" key="5">
    <source>
        <dbReference type="Google" id="ProtNLM"/>
    </source>
</evidence>
<protein>
    <recommendedName>
        <fullName evidence="5">Lipoprotein</fullName>
    </recommendedName>
</protein>
<sequence precursor="true">MKRLAIALLACLPFAVAGCSSSTPSNVAADASQEDLDNYQKWLDQAEGDLSGDEESGAFNEKKKR</sequence>
<dbReference type="RefSeq" id="WP_146400174.1">
    <property type="nucleotide sequence ID" value="NZ_SJPJ01000001.1"/>
</dbReference>
<dbReference type="Proteomes" id="UP000315010">
    <property type="component" value="Unassembled WGS sequence"/>
</dbReference>
<keyword evidence="4" id="KW-1185">Reference proteome</keyword>
<name>A0A5C5Z9G6_9BACT</name>
<feature type="region of interest" description="Disordered" evidence="1">
    <location>
        <begin position="46"/>
        <end position="65"/>
    </location>
</feature>
<organism evidence="3 4">
    <name type="scientific">Novipirellula herctigrandis</name>
    <dbReference type="NCBI Taxonomy" id="2527986"/>
    <lineage>
        <taxon>Bacteria</taxon>
        <taxon>Pseudomonadati</taxon>
        <taxon>Planctomycetota</taxon>
        <taxon>Planctomycetia</taxon>
        <taxon>Pirellulales</taxon>
        <taxon>Pirellulaceae</taxon>
        <taxon>Novipirellula</taxon>
    </lineage>
</organism>
<accession>A0A5C5Z9G6</accession>
<gene>
    <name evidence="3" type="ORF">CA13_46460</name>
</gene>
<evidence type="ECO:0000256" key="2">
    <source>
        <dbReference type="SAM" id="SignalP"/>
    </source>
</evidence>
<evidence type="ECO:0000256" key="1">
    <source>
        <dbReference type="SAM" id="MobiDB-lite"/>
    </source>
</evidence>